<reference evidence="1 2" key="1">
    <citation type="journal article" date="2019" name="Nat. Ecol. Evol.">
        <title>Megaphylogeny resolves global patterns of mushroom evolution.</title>
        <authorList>
            <person name="Varga T."/>
            <person name="Krizsan K."/>
            <person name="Foldi C."/>
            <person name="Dima B."/>
            <person name="Sanchez-Garcia M."/>
            <person name="Sanchez-Ramirez S."/>
            <person name="Szollosi G.J."/>
            <person name="Szarkandi J.G."/>
            <person name="Papp V."/>
            <person name="Albert L."/>
            <person name="Andreopoulos W."/>
            <person name="Angelini C."/>
            <person name="Antonin V."/>
            <person name="Barry K.W."/>
            <person name="Bougher N.L."/>
            <person name="Buchanan P."/>
            <person name="Buyck B."/>
            <person name="Bense V."/>
            <person name="Catcheside P."/>
            <person name="Chovatia M."/>
            <person name="Cooper J."/>
            <person name="Damon W."/>
            <person name="Desjardin D."/>
            <person name="Finy P."/>
            <person name="Geml J."/>
            <person name="Haridas S."/>
            <person name="Hughes K."/>
            <person name="Justo A."/>
            <person name="Karasinski D."/>
            <person name="Kautmanova I."/>
            <person name="Kiss B."/>
            <person name="Kocsube S."/>
            <person name="Kotiranta H."/>
            <person name="LaButti K.M."/>
            <person name="Lechner B.E."/>
            <person name="Liimatainen K."/>
            <person name="Lipzen A."/>
            <person name="Lukacs Z."/>
            <person name="Mihaltcheva S."/>
            <person name="Morgado L.N."/>
            <person name="Niskanen T."/>
            <person name="Noordeloos M.E."/>
            <person name="Ohm R.A."/>
            <person name="Ortiz-Santana B."/>
            <person name="Ovrebo C."/>
            <person name="Racz N."/>
            <person name="Riley R."/>
            <person name="Savchenko A."/>
            <person name="Shiryaev A."/>
            <person name="Soop K."/>
            <person name="Spirin V."/>
            <person name="Szebenyi C."/>
            <person name="Tomsovsky M."/>
            <person name="Tulloss R.E."/>
            <person name="Uehling J."/>
            <person name="Grigoriev I.V."/>
            <person name="Vagvolgyi C."/>
            <person name="Papp T."/>
            <person name="Martin F.M."/>
            <person name="Miettinen O."/>
            <person name="Hibbett D.S."/>
            <person name="Nagy L.G."/>
        </authorList>
    </citation>
    <scope>NUCLEOTIDE SEQUENCE [LARGE SCALE GENOMIC DNA]</scope>
    <source>
        <strain evidence="1 2">NL-1719</strain>
    </source>
</reference>
<organism evidence="1 2">
    <name type="scientific">Pluteus cervinus</name>
    <dbReference type="NCBI Taxonomy" id="181527"/>
    <lineage>
        <taxon>Eukaryota</taxon>
        <taxon>Fungi</taxon>
        <taxon>Dikarya</taxon>
        <taxon>Basidiomycota</taxon>
        <taxon>Agaricomycotina</taxon>
        <taxon>Agaricomycetes</taxon>
        <taxon>Agaricomycetidae</taxon>
        <taxon>Agaricales</taxon>
        <taxon>Pluteineae</taxon>
        <taxon>Pluteaceae</taxon>
        <taxon>Pluteus</taxon>
    </lineage>
</organism>
<proteinExistence type="predicted"/>
<evidence type="ECO:0000313" key="1">
    <source>
        <dbReference type="EMBL" id="TFK72243.1"/>
    </source>
</evidence>
<sequence>MVQCPSANTEDVDQTQFFVDGSINWDAHRIGWAVAGGCTVLTILISSISIFQHCRNYTKPNEQRQILRILYMPPFFAIISFLSYRFFREYTYYSLVVAAYEAIALGAFLMLIIEYVAGTAHGHDPEKAIERKGKRPVPFPFCFWRYRPSKAYFLYTIKWTVLQYIFVRIAGSIAGIICQAFNVLCESEGFNFHFASVYIESILFASISIALYSLLWFYGLMKDELATKRPFAKFLCIKLIVMLTFYQTYLFDALEGRVIHATEFWTATNIADGLNALATCIEMVLFSGLMLWAYRAAEYKSTTGPTSIWRPLWDSINFSDFIRETVAATRYYLEAYRKRKADKSKSKSKIPPVSRVDNVDKPIRPTPSAEFLRISSNDGPTLPS</sequence>
<name>A0ACD3B2M9_9AGAR</name>
<protein>
    <submittedName>
        <fullName evidence="1">DUF300-domain-containing protein</fullName>
    </submittedName>
</protein>
<accession>A0ACD3B2M9</accession>
<keyword evidence="2" id="KW-1185">Reference proteome</keyword>
<evidence type="ECO:0000313" key="2">
    <source>
        <dbReference type="Proteomes" id="UP000308600"/>
    </source>
</evidence>
<dbReference type="Proteomes" id="UP000308600">
    <property type="component" value="Unassembled WGS sequence"/>
</dbReference>
<dbReference type="EMBL" id="ML208287">
    <property type="protein sequence ID" value="TFK72243.1"/>
    <property type="molecule type" value="Genomic_DNA"/>
</dbReference>
<gene>
    <name evidence="1" type="ORF">BDN72DRAFT_342301</name>
</gene>